<keyword evidence="2" id="KW-1185">Reference proteome</keyword>
<dbReference type="AlphaFoldDB" id="A0A2Z6MIA1"/>
<protein>
    <submittedName>
        <fullName evidence="1">Uncharacterized protein</fullName>
    </submittedName>
</protein>
<proteinExistence type="predicted"/>
<organism evidence="1 2">
    <name type="scientific">Trifolium subterraneum</name>
    <name type="common">Subterranean clover</name>
    <dbReference type="NCBI Taxonomy" id="3900"/>
    <lineage>
        <taxon>Eukaryota</taxon>
        <taxon>Viridiplantae</taxon>
        <taxon>Streptophyta</taxon>
        <taxon>Embryophyta</taxon>
        <taxon>Tracheophyta</taxon>
        <taxon>Spermatophyta</taxon>
        <taxon>Magnoliopsida</taxon>
        <taxon>eudicotyledons</taxon>
        <taxon>Gunneridae</taxon>
        <taxon>Pentapetalae</taxon>
        <taxon>rosids</taxon>
        <taxon>fabids</taxon>
        <taxon>Fabales</taxon>
        <taxon>Fabaceae</taxon>
        <taxon>Papilionoideae</taxon>
        <taxon>50 kb inversion clade</taxon>
        <taxon>NPAAA clade</taxon>
        <taxon>Hologalegina</taxon>
        <taxon>IRL clade</taxon>
        <taxon>Trifolieae</taxon>
        <taxon>Trifolium</taxon>
    </lineage>
</organism>
<evidence type="ECO:0000313" key="2">
    <source>
        <dbReference type="Proteomes" id="UP000242715"/>
    </source>
</evidence>
<reference evidence="2" key="1">
    <citation type="journal article" date="2017" name="Front. Plant Sci.">
        <title>Climate Clever Clovers: New Paradigm to Reduce the Environmental Footprint of Ruminants by Breeding Low Methanogenic Forages Utilizing Haplotype Variation.</title>
        <authorList>
            <person name="Kaur P."/>
            <person name="Appels R."/>
            <person name="Bayer P.E."/>
            <person name="Keeble-Gagnere G."/>
            <person name="Wang J."/>
            <person name="Hirakawa H."/>
            <person name="Shirasawa K."/>
            <person name="Vercoe P."/>
            <person name="Stefanova K."/>
            <person name="Durmic Z."/>
            <person name="Nichols P."/>
            <person name="Revell C."/>
            <person name="Isobe S.N."/>
            <person name="Edwards D."/>
            <person name="Erskine W."/>
        </authorList>
    </citation>
    <scope>NUCLEOTIDE SEQUENCE [LARGE SCALE GENOMIC DNA]</scope>
    <source>
        <strain evidence="2">cv. Daliak</strain>
    </source>
</reference>
<sequence length="102" mass="11646">MEKNPSIVGKFHLLQEFDEGKLAIIKEGEKQIRMLFLMEVHQMMIRLDLLTHLLRSLANQNGGQGGRNLSNILGWIDSADVLENVAYAECMTLILHCFFCLK</sequence>
<evidence type="ECO:0000313" key="1">
    <source>
        <dbReference type="EMBL" id="GAU25042.1"/>
    </source>
</evidence>
<name>A0A2Z6MIA1_TRISU</name>
<accession>A0A2Z6MIA1</accession>
<dbReference type="EMBL" id="DF973301">
    <property type="protein sequence ID" value="GAU25042.1"/>
    <property type="molecule type" value="Genomic_DNA"/>
</dbReference>
<gene>
    <name evidence="1" type="ORF">TSUD_155160</name>
</gene>
<dbReference type="Proteomes" id="UP000242715">
    <property type="component" value="Unassembled WGS sequence"/>
</dbReference>